<reference evidence="3 4" key="2">
    <citation type="journal article" date="2016" name="Science">
        <title>A bacterium that degrades and assimilates poly(ethylene terephthalate).</title>
        <authorList>
            <person name="Yoshida S."/>
            <person name="Hiraga K."/>
            <person name="Takehana T."/>
            <person name="Taniguchi I."/>
            <person name="Yamaji H."/>
            <person name="Maeda Y."/>
            <person name="Toyohara K."/>
            <person name="Miyamoto K."/>
            <person name="Kimura Y."/>
            <person name="Oda K."/>
        </authorList>
    </citation>
    <scope>NUCLEOTIDE SEQUENCE [LARGE SCALE GENOMIC DNA]</scope>
    <source>
        <strain evidence="4">NBRC 110686 / TISTR 2288 / 201-F6</strain>
    </source>
</reference>
<reference evidence="4" key="1">
    <citation type="submission" date="2015-07" db="EMBL/GenBank/DDBJ databases">
        <title>Discovery of a poly(ethylene terephthalate assimilation.</title>
        <authorList>
            <person name="Yoshida S."/>
            <person name="Hiraga K."/>
            <person name="Takehana T."/>
            <person name="Taniguchi I."/>
            <person name="Yamaji H."/>
            <person name="Maeda Y."/>
            <person name="Toyohara K."/>
            <person name="Miyamoto K."/>
            <person name="Kimura Y."/>
            <person name="Oda K."/>
        </authorList>
    </citation>
    <scope>NUCLEOTIDE SEQUENCE [LARGE SCALE GENOMIC DNA]</scope>
    <source>
        <strain evidence="4">NBRC 110686 / TISTR 2288 / 201-F6</strain>
    </source>
</reference>
<keyword evidence="1 2" id="KW-0732">Signal</keyword>
<accession>A0A0K8NTT3</accession>
<dbReference type="RefSeq" id="WP_157548390.1">
    <property type="nucleotide sequence ID" value="NZ_BBYR01000002.1"/>
</dbReference>
<dbReference type="InterPro" id="IPR006311">
    <property type="entry name" value="TAT_signal"/>
</dbReference>
<keyword evidence="4" id="KW-1185">Reference proteome</keyword>
<gene>
    <name evidence="3" type="ORF">ISF6_1052</name>
</gene>
<dbReference type="AlphaFoldDB" id="A0A0K8NTT3"/>
<dbReference type="InterPro" id="IPR004564">
    <property type="entry name" value="OM_lipoprot_carrier_LolA-like"/>
</dbReference>
<evidence type="ECO:0000256" key="1">
    <source>
        <dbReference type="ARBA" id="ARBA00022729"/>
    </source>
</evidence>
<dbReference type="Proteomes" id="UP000037660">
    <property type="component" value="Unassembled WGS sequence"/>
</dbReference>
<dbReference type="CDD" id="cd16325">
    <property type="entry name" value="LolA"/>
    <property type="match status" value="1"/>
</dbReference>
<protein>
    <submittedName>
        <fullName evidence="3">Putative transmembrane protein</fullName>
    </submittedName>
</protein>
<dbReference type="SUPFAM" id="SSF89392">
    <property type="entry name" value="Prokaryotic lipoproteins and lipoprotein localization factors"/>
    <property type="match status" value="1"/>
</dbReference>
<sequence length="207" mass="22479">MNRPHPPRTRPPARRRLLGTALAAAALAAVGAGRPAAAAAFDLPQLMALLAQRKSGEARFSEERYVGGLDGPLRSRGTLSFSAPDRFARHTTEPRPESMEVDGNTLRLRRGDRTRQMSLDAIPELAGLVDALRGTLSGDARTLQRQFDTRVSGQPQRWTLLLTPRDARLAAQIRSLEIVGQGPALRSVEMQMSGGDRSLMLIDAPTP</sequence>
<feature type="signal peptide" evidence="2">
    <location>
        <begin position="1"/>
        <end position="28"/>
    </location>
</feature>
<dbReference type="PROSITE" id="PS51318">
    <property type="entry name" value="TAT"/>
    <property type="match status" value="1"/>
</dbReference>
<keyword evidence="3" id="KW-0812">Transmembrane</keyword>
<dbReference type="Gene3D" id="2.50.20.10">
    <property type="entry name" value="Lipoprotein localisation LolA/LolB/LppX"/>
    <property type="match status" value="1"/>
</dbReference>
<proteinExistence type="predicted"/>
<feature type="chain" id="PRO_5005513313" evidence="2">
    <location>
        <begin position="29"/>
        <end position="207"/>
    </location>
</feature>
<dbReference type="STRING" id="1547922.ISF6_1052"/>
<dbReference type="Pfam" id="PF19574">
    <property type="entry name" value="LolA_3"/>
    <property type="match status" value="1"/>
</dbReference>
<organism evidence="3 4">
    <name type="scientific">Piscinibacter sakaiensis</name>
    <name type="common">Ideonella sakaiensis</name>
    <dbReference type="NCBI Taxonomy" id="1547922"/>
    <lineage>
        <taxon>Bacteria</taxon>
        <taxon>Pseudomonadati</taxon>
        <taxon>Pseudomonadota</taxon>
        <taxon>Betaproteobacteria</taxon>
        <taxon>Burkholderiales</taxon>
        <taxon>Sphaerotilaceae</taxon>
        <taxon>Piscinibacter</taxon>
    </lineage>
</organism>
<keyword evidence="3" id="KW-0472">Membrane</keyword>
<dbReference type="EMBL" id="BBYR01000002">
    <property type="protein sequence ID" value="GAP33797.1"/>
    <property type="molecule type" value="Genomic_DNA"/>
</dbReference>
<evidence type="ECO:0000256" key="2">
    <source>
        <dbReference type="SAM" id="SignalP"/>
    </source>
</evidence>
<dbReference type="OrthoDB" id="5297911at2"/>
<evidence type="ECO:0000313" key="3">
    <source>
        <dbReference type="EMBL" id="GAP33797.1"/>
    </source>
</evidence>
<dbReference type="InterPro" id="IPR029046">
    <property type="entry name" value="LolA/LolB/LppX"/>
</dbReference>
<comment type="caution">
    <text evidence="3">The sequence shown here is derived from an EMBL/GenBank/DDBJ whole genome shotgun (WGS) entry which is preliminary data.</text>
</comment>
<name>A0A0K8NTT3_PISS1</name>
<evidence type="ECO:0000313" key="4">
    <source>
        <dbReference type="Proteomes" id="UP000037660"/>
    </source>
</evidence>